<dbReference type="SUPFAM" id="SSF48208">
    <property type="entry name" value="Six-hairpin glycosidases"/>
    <property type="match status" value="1"/>
</dbReference>
<dbReference type="InterPro" id="IPR035396">
    <property type="entry name" value="Bac_rhamnosid6H"/>
</dbReference>
<dbReference type="InterPro" id="IPR012341">
    <property type="entry name" value="6hp_glycosidase-like_sf"/>
</dbReference>
<dbReference type="Proteomes" id="UP001378956">
    <property type="component" value="Unassembled WGS sequence"/>
</dbReference>
<keyword evidence="1" id="KW-0732">Signal</keyword>
<dbReference type="RefSeq" id="WP_337716043.1">
    <property type="nucleotide sequence ID" value="NZ_JBBEUB010000002.1"/>
</dbReference>
<dbReference type="InterPro" id="IPR049164">
    <property type="entry name" value="Glyco_hydro_78_N"/>
</dbReference>
<reference evidence="4 5" key="1">
    <citation type="submission" date="2024-03" db="EMBL/GenBank/DDBJ databases">
        <title>Sequence of Lycoming College Course Isolates.</title>
        <authorList>
            <person name="Plotts O."/>
            <person name="Newman J."/>
        </authorList>
    </citation>
    <scope>NUCLEOTIDE SEQUENCE [LARGE SCALE GENOMIC DNA]</scope>
    <source>
        <strain evidence="4 5">CJB-3</strain>
    </source>
</reference>
<dbReference type="InterPro" id="IPR008928">
    <property type="entry name" value="6-hairpin_glycosidase_sf"/>
</dbReference>
<dbReference type="Pfam" id="PF17389">
    <property type="entry name" value="Bac_rhamnosid6H"/>
    <property type="match status" value="1"/>
</dbReference>
<proteinExistence type="predicted"/>
<accession>A0ABU8NKB3</accession>
<sequence length="550" mass="62111">MNRLRTILLFFGIGIPSLLSAQDFYTQEQRDKWMAKAETNKPKLTEQEKKPVQLVKLEADDKAFQGWKATPAGSVDQLYQQAFKKQSGVVIDFGEHLTGYYTFTMKESANVLDGPLRFKMTFAEVPGELATPFDPYTGGLTRAWLQDEIITVMELPATITIPRRMAFRYLKIDLLAGSGNFDFKITDMSFKAVTAVTNVPVQLAANTDPMIKKVDAVGQATLKECMQTVYEDGPKRDRRLWIGDLYLESLANNYSFKDHELTKRCLYLIAGLSRTDGYLNANAFENPKPHAQAGAPFLFEYSLLFNAALKEYFIATKDSEFVLDLWPVAKRQMDNISKHLDDNGLFNVNAAQKDGWWIFVDWRDGLDKQASLQGIMIFTMKETLTLAKLLGKDKEVSQLNGLIDKMTKAAKTRLYDKKTGLFVSGASKQVSYASQAWMIMSGVASKAEAQKAMKAIAGYDNVVKPGTPYLYHYYIEALIKCGLTQEAKASVIDYWGGMVNKGADTFWEAYDPDNDKLSPYNFFPINSYCHAWSCTPVYFIRKHPEIFQGP</sequence>
<evidence type="ECO:0000259" key="2">
    <source>
        <dbReference type="Pfam" id="PF17389"/>
    </source>
</evidence>
<feature type="signal peptide" evidence="1">
    <location>
        <begin position="1"/>
        <end position="21"/>
    </location>
</feature>
<keyword evidence="5" id="KW-1185">Reference proteome</keyword>
<dbReference type="PANTHER" id="PTHR34987:SF4">
    <property type="entry name" value="ALPHA-L-RHAMNOSIDASE C-TERMINAL DOMAIN-CONTAINING PROTEIN"/>
    <property type="match status" value="1"/>
</dbReference>
<evidence type="ECO:0000313" key="4">
    <source>
        <dbReference type="EMBL" id="MEJ2902334.1"/>
    </source>
</evidence>
<gene>
    <name evidence="4" type="ORF">WAE58_07850</name>
</gene>
<protein>
    <submittedName>
        <fullName evidence="4">Glycoside hydrolase</fullName>
    </submittedName>
</protein>
<evidence type="ECO:0000313" key="5">
    <source>
        <dbReference type="Proteomes" id="UP001378956"/>
    </source>
</evidence>
<keyword evidence="4" id="KW-0378">Hydrolase</keyword>
<comment type="caution">
    <text evidence="4">The sequence shown here is derived from an EMBL/GenBank/DDBJ whole genome shotgun (WGS) entry which is preliminary data.</text>
</comment>
<dbReference type="PANTHER" id="PTHR34987">
    <property type="entry name" value="C, PUTATIVE (AFU_ORTHOLOGUE AFUA_3G02880)-RELATED"/>
    <property type="match status" value="1"/>
</dbReference>
<dbReference type="Pfam" id="PF21104">
    <property type="entry name" value="Glyco_hydro_78_N"/>
    <property type="match status" value="1"/>
</dbReference>
<name>A0ABU8NKB3_9SPHI</name>
<evidence type="ECO:0000256" key="1">
    <source>
        <dbReference type="SAM" id="SignalP"/>
    </source>
</evidence>
<organism evidence="4 5">
    <name type="scientific">Pedobacter panaciterrae</name>
    <dbReference type="NCBI Taxonomy" id="363849"/>
    <lineage>
        <taxon>Bacteria</taxon>
        <taxon>Pseudomonadati</taxon>
        <taxon>Bacteroidota</taxon>
        <taxon>Sphingobacteriia</taxon>
        <taxon>Sphingobacteriales</taxon>
        <taxon>Sphingobacteriaceae</taxon>
        <taxon>Pedobacter</taxon>
    </lineage>
</organism>
<evidence type="ECO:0000259" key="3">
    <source>
        <dbReference type="Pfam" id="PF21104"/>
    </source>
</evidence>
<dbReference type="EMBL" id="JBBEUB010000002">
    <property type="protein sequence ID" value="MEJ2902334.1"/>
    <property type="molecule type" value="Genomic_DNA"/>
</dbReference>
<feature type="chain" id="PRO_5046552547" evidence="1">
    <location>
        <begin position="22"/>
        <end position="550"/>
    </location>
</feature>
<dbReference type="GO" id="GO:0016787">
    <property type="term" value="F:hydrolase activity"/>
    <property type="evidence" value="ECO:0007669"/>
    <property type="project" value="UniProtKB-KW"/>
</dbReference>
<feature type="domain" description="Glycosyl hydrolase family 78 alpha-rhamnosidase N-terminal" evidence="3">
    <location>
        <begin position="51"/>
        <end position="192"/>
    </location>
</feature>
<dbReference type="Gene3D" id="1.50.10.10">
    <property type="match status" value="1"/>
</dbReference>
<feature type="domain" description="Alpha-L-rhamnosidase six-hairpin glycosidase" evidence="2">
    <location>
        <begin position="208"/>
        <end position="541"/>
    </location>
</feature>